<gene>
    <name evidence="1" type="ordered locus">RHA1_ro00607</name>
</gene>
<dbReference type="KEGG" id="rha:RHA1_ro00607"/>
<protein>
    <submittedName>
        <fullName evidence="1">Uncharacterized protein</fullName>
    </submittedName>
</protein>
<dbReference type="Proteomes" id="UP000008710">
    <property type="component" value="Chromosome"/>
</dbReference>
<evidence type="ECO:0000313" key="2">
    <source>
        <dbReference type="Proteomes" id="UP000008710"/>
    </source>
</evidence>
<evidence type="ECO:0000313" key="1">
    <source>
        <dbReference type="EMBL" id="ABG92442.1"/>
    </source>
</evidence>
<dbReference type="EMBL" id="CP000431">
    <property type="protein sequence ID" value="ABG92442.1"/>
    <property type="molecule type" value="Genomic_DNA"/>
</dbReference>
<organism evidence="1 2">
    <name type="scientific">Rhodococcus jostii (strain RHA1)</name>
    <dbReference type="NCBI Taxonomy" id="101510"/>
    <lineage>
        <taxon>Bacteria</taxon>
        <taxon>Bacillati</taxon>
        <taxon>Actinomycetota</taxon>
        <taxon>Actinomycetes</taxon>
        <taxon>Mycobacteriales</taxon>
        <taxon>Nocardiaceae</taxon>
        <taxon>Rhodococcus</taxon>
    </lineage>
</organism>
<dbReference type="AlphaFoldDB" id="Q0SJ44"/>
<proteinExistence type="predicted"/>
<reference evidence="2" key="1">
    <citation type="journal article" date="2006" name="Proc. Natl. Acad. Sci. U.S.A.">
        <title>The complete genome of Rhodococcus sp. RHA1 provides insights into a catabolic powerhouse.</title>
        <authorList>
            <person name="McLeod M.P."/>
            <person name="Warren R.L."/>
            <person name="Hsiao W.W.L."/>
            <person name="Araki N."/>
            <person name="Myhre M."/>
            <person name="Fernandes C."/>
            <person name="Miyazawa D."/>
            <person name="Wong W."/>
            <person name="Lillquist A.L."/>
            <person name="Wang D."/>
            <person name="Dosanjh M."/>
            <person name="Hara H."/>
            <person name="Petrescu A."/>
            <person name="Morin R.D."/>
            <person name="Yang G."/>
            <person name="Stott J.M."/>
            <person name="Schein J.E."/>
            <person name="Shin H."/>
            <person name="Smailus D."/>
            <person name="Siddiqui A.S."/>
            <person name="Marra M.A."/>
            <person name="Jones S.J.M."/>
            <person name="Holt R."/>
            <person name="Brinkman F.S.L."/>
            <person name="Miyauchi K."/>
            <person name="Fukuda M."/>
            <person name="Davies J.E."/>
            <person name="Mohn W.W."/>
            <person name="Eltis L.D."/>
        </authorList>
    </citation>
    <scope>NUCLEOTIDE SEQUENCE [LARGE SCALE GENOMIC DNA]</scope>
    <source>
        <strain evidence="2">RHA1</strain>
    </source>
</reference>
<name>Q0SJ44_RHOJR</name>
<accession>Q0SJ44</accession>
<dbReference type="HOGENOM" id="CLU_3238832_0_0_11"/>
<sequence length="43" mass="5632">MEIDDWRVRDRQFRWFTWRFRQFQEWGLVFARTQMEEAPARRP</sequence>